<evidence type="ECO:0000313" key="2">
    <source>
        <dbReference type="EMBL" id="MBN7822687.1"/>
    </source>
</evidence>
<sequence length="147" mass="15804">MATLAEQRRAIGEQNEKARRAAGEAMAAARRALGDAMITRRTGRTEVEDLNAVVTPPRTRRSLPALQPRGGVPAQVGTGNYTAPAATGGGLAWPLTEDDPTLREFYTSSRIVSSADGLVAIRLRNMKSITLRDDNDEEGQIIFGEPT</sequence>
<gene>
    <name evidence="2" type="ORF">J0A65_22685</name>
</gene>
<name>A0ABS3CZX8_9ALTE</name>
<dbReference type="Proteomes" id="UP000663992">
    <property type="component" value="Unassembled WGS sequence"/>
</dbReference>
<dbReference type="EMBL" id="JAFKCS010000141">
    <property type="protein sequence ID" value="MBN7822687.1"/>
    <property type="molecule type" value="Genomic_DNA"/>
</dbReference>
<reference evidence="2 3" key="1">
    <citation type="submission" date="2021-03" db="EMBL/GenBank/DDBJ databases">
        <title>novel species isolated from a fishpond in China.</title>
        <authorList>
            <person name="Lu H."/>
            <person name="Cai Z."/>
        </authorList>
    </citation>
    <scope>NUCLEOTIDE SEQUENCE [LARGE SCALE GENOMIC DNA]</scope>
    <source>
        <strain evidence="2 3">Y57</strain>
    </source>
</reference>
<feature type="region of interest" description="Disordered" evidence="1">
    <location>
        <begin position="56"/>
        <end position="90"/>
    </location>
</feature>
<evidence type="ECO:0000256" key="1">
    <source>
        <dbReference type="SAM" id="MobiDB-lite"/>
    </source>
</evidence>
<dbReference type="RefSeq" id="WP_206596574.1">
    <property type="nucleotide sequence ID" value="NZ_JAFKCS010000141.1"/>
</dbReference>
<proteinExistence type="predicted"/>
<organism evidence="2 3">
    <name type="scientific">Bowmanella yangjiangensis</name>
    <dbReference type="NCBI Taxonomy" id="2811230"/>
    <lineage>
        <taxon>Bacteria</taxon>
        <taxon>Pseudomonadati</taxon>
        <taxon>Pseudomonadota</taxon>
        <taxon>Gammaproteobacteria</taxon>
        <taxon>Alteromonadales</taxon>
        <taxon>Alteromonadaceae</taxon>
        <taxon>Bowmanella</taxon>
    </lineage>
</organism>
<protein>
    <submittedName>
        <fullName evidence="2">Uncharacterized protein</fullName>
    </submittedName>
</protein>
<accession>A0ABS3CZX8</accession>
<comment type="caution">
    <text evidence="2">The sequence shown here is derived from an EMBL/GenBank/DDBJ whole genome shotgun (WGS) entry which is preliminary data.</text>
</comment>
<keyword evidence="3" id="KW-1185">Reference proteome</keyword>
<evidence type="ECO:0000313" key="3">
    <source>
        <dbReference type="Proteomes" id="UP000663992"/>
    </source>
</evidence>